<evidence type="ECO:0000313" key="3">
    <source>
        <dbReference type="Proteomes" id="UP000247973"/>
    </source>
</evidence>
<organism evidence="2 3">
    <name type="scientific">Dysgonomonas alginatilytica</name>
    <dbReference type="NCBI Taxonomy" id="1605892"/>
    <lineage>
        <taxon>Bacteria</taxon>
        <taxon>Pseudomonadati</taxon>
        <taxon>Bacteroidota</taxon>
        <taxon>Bacteroidia</taxon>
        <taxon>Bacteroidales</taxon>
        <taxon>Dysgonomonadaceae</taxon>
        <taxon>Dysgonomonas</taxon>
    </lineage>
</organism>
<comment type="caution">
    <text evidence="2">The sequence shown here is derived from an EMBL/GenBank/DDBJ whole genome shotgun (WGS) entry which is preliminary data.</text>
</comment>
<keyword evidence="1" id="KW-1133">Transmembrane helix</keyword>
<accession>A0A2V3PSE6</accession>
<feature type="transmembrane region" description="Helical" evidence="1">
    <location>
        <begin position="107"/>
        <end position="126"/>
    </location>
</feature>
<evidence type="ECO:0000313" key="2">
    <source>
        <dbReference type="EMBL" id="PXV68100.1"/>
    </source>
</evidence>
<keyword evidence="1" id="KW-0812">Transmembrane</keyword>
<name>A0A2V3PSE6_9BACT</name>
<dbReference type="Proteomes" id="UP000247973">
    <property type="component" value="Unassembled WGS sequence"/>
</dbReference>
<feature type="transmembrane region" description="Helical" evidence="1">
    <location>
        <begin position="41"/>
        <end position="58"/>
    </location>
</feature>
<dbReference type="InterPro" id="IPR021257">
    <property type="entry name" value="DUF2809"/>
</dbReference>
<gene>
    <name evidence="2" type="ORF">CLV62_102132</name>
</gene>
<dbReference type="AlphaFoldDB" id="A0A2V3PSE6"/>
<dbReference type="RefSeq" id="WP_245903991.1">
    <property type="nucleotide sequence ID" value="NZ_QICL01000002.1"/>
</dbReference>
<keyword evidence="1" id="KW-0472">Membrane</keyword>
<feature type="transmembrane region" description="Helical" evidence="1">
    <location>
        <begin position="67"/>
        <end position="87"/>
    </location>
</feature>
<reference evidence="2 3" key="1">
    <citation type="submission" date="2018-03" db="EMBL/GenBank/DDBJ databases">
        <title>Genomic Encyclopedia of Archaeal and Bacterial Type Strains, Phase II (KMG-II): from individual species to whole genera.</title>
        <authorList>
            <person name="Goeker M."/>
        </authorList>
    </citation>
    <scope>NUCLEOTIDE SEQUENCE [LARGE SCALE GENOMIC DNA]</scope>
    <source>
        <strain evidence="2 3">DSM 100214</strain>
    </source>
</reference>
<proteinExistence type="predicted"/>
<protein>
    <submittedName>
        <fullName evidence="2">Uncharacterized protein DUF2809</fullName>
    </submittedName>
</protein>
<sequence>MTNTESKVAIKFRFDLKSFLCFLLIFVIEVIIALFVKDSIIRPYVGDILVVMLMYYFFKTFVKMNPLPLAIGVLFFAYAVEIGQYFNLVEVLNMQDNTIMRVVIGSSFSWVDMFCYTLGAAICLILDRKDCVSVRP</sequence>
<keyword evidence="3" id="KW-1185">Reference proteome</keyword>
<dbReference type="Pfam" id="PF10990">
    <property type="entry name" value="DUF2809"/>
    <property type="match status" value="1"/>
</dbReference>
<evidence type="ECO:0000256" key="1">
    <source>
        <dbReference type="SAM" id="Phobius"/>
    </source>
</evidence>
<dbReference type="EMBL" id="QICL01000002">
    <property type="protein sequence ID" value="PXV68100.1"/>
    <property type="molecule type" value="Genomic_DNA"/>
</dbReference>
<feature type="transmembrane region" description="Helical" evidence="1">
    <location>
        <begin position="16"/>
        <end position="35"/>
    </location>
</feature>